<organism evidence="1 2">
    <name type="scientific">Entomophthora muscae</name>
    <dbReference type="NCBI Taxonomy" id="34485"/>
    <lineage>
        <taxon>Eukaryota</taxon>
        <taxon>Fungi</taxon>
        <taxon>Fungi incertae sedis</taxon>
        <taxon>Zoopagomycota</taxon>
        <taxon>Entomophthoromycotina</taxon>
        <taxon>Entomophthoromycetes</taxon>
        <taxon>Entomophthorales</taxon>
        <taxon>Entomophthoraceae</taxon>
        <taxon>Entomophthora</taxon>
    </lineage>
</organism>
<reference evidence="1" key="1">
    <citation type="submission" date="2022-04" db="EMBL/GenBank/DDBJ databases">
        <title>Genome of the entomopathogenic fungus Entomophthora muscae.</title>
        <authorList>
            <person name="Elya C."/>
            <person name="Lovett B.R."/>
            <person name="Lee E."/>
            <person name="Macias A.M."/>
            <person name="Hajek A.E."/>
            <person name="De Bivort B.L."/>
            <person name="Kasson M.T."/>
            <person name="De Fine Licht H.H."/>
            <person name="Stajich J.E."/>
        </authorList>
    </citation>
    <scope>NUCLEOTIDE SEQUENCE</scope>
    <source>
        <strain evidence="1">Berkeley</strain>
    </source>
</reference>
<proteinExistence type="predicted"/>
<gene>
    <name evidence="1" type="ORF">DSO57_1036118</name>
</gene>
<protein>
    <submittedName>
        <fullName evidence="1">Uncharacterized protein</fullName>
    </submittedName>
</protein>
<keyword evidence="2" id="KW-1185">Reference proteome</keyword>
<name>A0ACC2UJ76_9FUNG</name>
<dbReference type="EMBL" id="QTSX02000337">
    <property type="protein sequence ID" value="KAJ9087145.1"/>
    <property type="molecule type" value="Genomic_DNA"/>
</dbReference>
<sequence>MGQAHAAACFCFLVEHTLSYLLENFRSVVGKLAIANATTVEKTKILLENFGLSWSANKTGIPLVMELTFAKTKHKKKICAVYNKLCKFTEAIYGQRLHLVVYLGYLFYFGMGANVEDLDRALLGINKDRLSLDGKKIPLGYDSMDHVIQDALVLASIYRFAAPSEKLLLLSGLTILSPWKPRTKSGI</sequence>
<evidence type="ECO:0000313" key="1">
    <source>
        <dbReference type="EMBL" id="KAJ9087145.1"/>
    </source>
</evidence>
<dbReference type="Proteomes" id="UP001165960">
    <property type="component" value="Unassembled WGS sequence"/>
</dbReference>
<comment type="caution">
    <text evidence="1">The sequence shown here is derived from an EMBL/GenBank/DDBJ whole genome shotgun (WGS) entry which is preliminary data.</text>
</comment>
<evidence type="ECO:0000313" key="2">
    <source>
        <dbReference type="Proteomes" id="UP001165960"/>
    </source>
</evidence>
<accession>A0ACC2UJ76</accession>